<proteinExistence type="inferred from homology"/>
<evidence type="ECO:0000259" key="4">
    <source>
        <dbReference type="Pfam" id="PF00080"/>
    </source>
</evidence>
<dbReference type="RefSeq" id="WP_147062542.1">
    <property type="nucleotide sequence ID" value="NZ_BAABDN010000001.1"/>
</dbReference>
<comment type="catalytic activity">
    <reaction evidence="3">
        <text>2 superoxide + 2 H(+) = H2O2 + O2</text>
        <dbReference type="Rhea" id="RHEA:20696"/>
        <dbReference type="ChEBI" id="CHEBI:15378"/>
        <dbReference type="ChEBI" id="CHEBI:15379"/>
        <dbReference type="ChEBI" id="CHEBI:16240"/>
        <dbReference type="ChEBI" id="CHEBI:18421"/>
        <dbReference type="EC" id="1.15.1.1"/>
    </reaction>
</comment>
<evidence type="ECO:0000313" key="6">
    <source>
        <dbReference type="Proteomes" id="UP000321793"/>
    </source>
</evidence>
<keyword evidence="3" id="KW-0479">Metal-binding</keyword>
<keyword evidence="3" id="KW-0186">Copper</keyword>
<gene>
    <name evidence="5" type="ORF">KLO01_09280</name>
</gene>
<dbReference type="GO" id="GO:0046872">
    <property type="term" value="F:metal ion binding"/>
    <property type="evidence" value="ECO:0007669"/>
    <property type="project" value="UniProtKB-KW"/>
</dbReference>
<reference evidence="5 6" key="1">
    <citation type="submission" date="2019-07" db="EMBL/GenBank/DDBJ databases">
        <title>Whole genome shotgun sequence of Knoellia locipacati NBRC 109775.</title>
        <authorList>
            <person name="Hosoyama A."/>
            <person name="Uohara A."/>
            <person name="Ohji S."/>
            <person name="Ichikawa N."/>
        </authorList>
    </citation>
    <scope>NUCLEOTIDE SEQUENCE [LARGE SCALE GENOMIC DNA]</scope>
    <source>
        <strain evidence="5 6">NBRC 109775</strain>
    </source>
</reference>
<protein>
    <recommendedName>
        <fullName evidence="3">Superoxide dismutase [Cu-Zn]</fullName>
        <ecNumber evidence="3">1.15.1.1</ecNumber>
    </recommendedName>
</protein>
<dbReference type="AlphaFoldDB" id="A0A512SY49"/>
<keyword evidence="6" id="KW-1185">Reference proteome</keyword>
<evidence type="ECO:0000256" key="1">
    <source>
        <dbReference type="ARBA" id="ARBA00010457"/>
    </source>
</evidence>
<name>A0A512SY49_9MICO</name>
<dbReference type="SUPFAM" id="SSF49329">
    <property type="entry name" value="Cu,Zn superoxide dismutase-like"/>
    <property type="match status" value="1"/>
</dbReference>
<dbReference type="OrthoDB" id="3297424at2"/>
<dbReference type="Proteomes" id="UP000321793">
    <property type="component" value="Unassembled WGS sequence"/>
</dbReference>
<keyword evidence="3" id="KW-0560">Oxidoreductase</keyword>
<dbReference type="EMBL" id="BKBA01000003">
    <property type="protein sequence ID" value="GEQ12881.1"/>
    <property type="molecule type" value="Genomic_DNA"/>
</dbReference>
<organism evidence="5 6">
    <name type="scientific">Knoellia locipacati</name>
    <dbReference type="NCBI Taxonomy" id="882824"/>
    <lineage>
        <taxon>Bacteria</taxon>
        <taxon>Bacillati</taxon>
        <taxon>Actinomycetota</taxon>
        <taxon>Actinomycetes</taxon>
        <taxon>Micrococcales</taxon>
        <taxon>Intrasporangiaceae</taxon>
        <taxon>Knoellia</taxon>
    </lineage>
</organism>
<keyword evidence="3" id="KW-0862">Zinc</keyword>
<evidence type="ECO:0000313" key="5">
    <source>
        <dbReference type="EMBL" id="GEQ12881.1"/>
    </source>
</evidence>
<dbReference type="Gene3D" id="2.60.40.200">
    <property type="entry name" value="Superoxide dismutase, copper/zinc binding domain"/>
    <property type="match status" value="1"/>
</dbReference>
<dbReference type="Pfam" id="PF00080">
    <property type="entry name" value="Sod_Cu"/>
    <property type="match status" value="1"/>
</dbReference>
<dbReference type="InterPro" id="IPR018152">
    <property type="entry name" value="SOD_Cu/Zn_BS"/>
</dbReference>
<comment type="caution">
    <text evidence="5">The sequence shown here is derived from an EMBL/GenBank/DDBJ whole genome shotgun (WGS) entry which is preliminary data.</text>
</comment>
<dbReference type="EC" id="1.15.1.1" evidence="3"/>
<dbReference type="PROSITE" id="PS00332">
    <property type="entry name" value="SOD_CU_ZN_2"/>
    <property type="match status" value="1"/>
</dbReference>
<dbReference type="GO" id="GO:0004784">
    <property type="term" value="F:superoxide dismutase activity"/>
    <property type="evidence" value="ECO:0007669"/>
    <property type="project" value="UniProtKB-EC"/>
</dbReference>
<dbReference type="InterPro" id="IPR036423">
    <property type="entry name" value="SOD-like_Cu/Zn_dom_sf"/>
</dbReference>
<comment type="cofactor">
    <cofactor evidence="3">
        <name>Cu cation</name>
        <dbReference type="ChEBI" id="CHEBI:23378"/>
    </cofactor>
    <text evidence="3">Binds 1 copper ion per subunit.</text>
</comment>
<comment type="similarity">
    <text evidence="1 3">Belongs to the Cu-Zn superoxide dismutase family.</text>
</comment>
<dbReference type="InterPro" id="IPR001424">
    <property type="entry name" value="SOD_Cu_Zn_dom"/>
</dbReference>
<evidence type="ECO:0000256" key="2">
    <source>
        <dbReference type="ARBA" id="ARBA00024900"/>
    </source>
</evidence>
<accession>A0A512SY49</accession>
<evidence type="ECO:0000256" key="3">
    <source>
        <dbReference type="RuleBase" id="RU000393"/>
    </source>
</evidence>
<comment type="cofactor">
    <cofactor evidence="3">
        <name>Zn(2+)</name>
        <dbReference type="ChEBI" id="CHEBI:29105"/>
    </cofactor>
    <text evidence="3">Binds 1 zinc ion per subunit.</text>
</comment>
<comment type="function">
    <text evidence="2">Destroys radicals which are normally produced within the cells and which are toxic to biological systems. May play a role in favoring mycobacterial survival in phagocytes.</text>
</comment>
<sequence length="175" mass="17533">MLTTSPLRTAVGATAIVLLTATPALALGPFLRTSGPLSDFVLGTPGPFDGASARVQIVESAKGSHALLTVKGIDPSVSGQTFGAHLHDGPCIAGDGAAAGPHYNSHVHGQTPVAGVSDRTEVWLDFTVADGAGTGTASVPFVPQPGNRSVVIHALPTNPQTGGAGPRLACLTVSW</sequence>
<feature type="domain" description="Superoxide dismutase copper/zinc binding" evidence="4">
    <location>
        <begin position="54"/>
        <end position="170"/>
    </location>
</feature>